<organism evidence="4 5">
    <name type="scientific">Didymodactylos carnosus</name>
    <dbReference type="NCBI Taxonomy" id="1234261"/>
    <lineage>
        <taxon>Eukaryota</taxon>
        <taxon>Metazoa</taxon>
        <taxon>Spiralia</taxon>
        <taxon>Gnathifera</taxon>
        <taxon>Rotifera</taxon>
        <taxon>Eurotatoria</taxon>
        <taxon>Bdelloidea</taxon>
        <taxon>Philodinida</taxon>
        <taxon>Philodinidae</taxon>
        <taxon>Didymodactylos</taxon>
    </lineage>
</organism>
<gene>
    <name evidence="3" type="ORF">OVA965_LOCUS34022</name>
    <name evidence="4" type="ORF">TMI583_LOCUS34933</name>
</gene>
<dbReference type="AlphaFoldDB" id="A0A8S2SH20"/>
<dbReference type="PANTHER" id="PTHR12411">
    <property type="entry name" value="CYSTEINE PROTEASE FAMILY C1-RELATED"/>
    <property type="match status" value="1"/>
</dbReference>
<dbReference type="InterPro" id="IPR000668">
    <property type="entry name" value="Peptidase_C1A_C"/>
</dbReference>
<dbReference type="Pfam" id="PF00112">
    <property type="entry name" value="Peptidase_C1"/>
    <property type="match status" value="1"/>
</dbReference>
<dbReference type="InterPro" id="IPR025660">
    <property type="entry name" value="Pept_his_AS"/>
</dbReference>
<reference evidence="4" key="1">
    <citation type="submission" date="2021-02" db="EMBL/GenBank/DDBJ databases">
        <authorList>
            <person name="Nowell W R."/>
        </authorList>
    </citation>
    <scope>NUCLEOTIDE SEQUENCE</scope>
</reference>
<comment type="caution">
    <text evidence="4">The sequence shown here is derived from an EMBL/GenBank/DDBJ whole genome shotgun (WGS) entry which is preliminary data.</text>
</comment>
<evidence type="ECO:0000259" key="2">
    <source>
        <dbReference type="SMART" id="SM00645"/>
    </source>
</evidence>
<dbReference type="SUPFAM" id="SSF54001">
    <property type="entry name" value="Cysteine proteinases"/>
    <property type="match status" value="1"/>
</dbReference>
<dbReference type="InterPro" id="IPR038765">
    <property type="entry name" value="Papain-like_cys_pep_sf"/>
</dbReference>
<evidence type="ECO:0000313" key="3">
    <source>
        <dbReference type="EMBL" id="CAF1430490.1"/>
    </source>
</evidence>
<accession>A0A8S2SH20</accession>
<dbReference type="GO" id="GO:0008234">
    <property type="term" value="F:cysteine-type peptidase activity"/>
    <property type="evidence" value="ECO:0007669"/>
    <property type="project" value="InterPro"/>
</dbReference>
<protein>
    <recommendedName>
        <fullName evidence="2">Peptidase C1A papain C-terminal domain-containing protein</fullName>
    </recommendedName>
</protein>
<evidence type="ECO:0000313" key="4">
    <source>
        <dbReference type="EMBL" id="CAF4228663.1"/>
    </source>
</evidence>
<dbReference type="EMBL" id="CAJOBA010049891">
    <property type="protein sequence ID" value="CAF4228663.1"/>
    <property type="molecule type" value="Genomic_DNA"/>
</dbReference>
<evidence type="ECO:0000256" key="1">
    <source>
        <dbReference type="ARBA" id="ARBA00008455"/>
    </source>
</evidence>
<dbReference type="Proteomes" id="UP000677228">
    <property type="component" value="Unassembled WGS sequence"/>
</dbReference>
<proteinExistence type="inferred from homology"/>
<dbReference type="Gene3D" id="3.90.70.10">
    <property type="entry name" value="Cysteine proteinases"/>
    <property type="match status" value="1"/>
</dbReference>
<sequence>MAYLKANHFRVDGSSSYPYEGANRTCRFTNTGGVQFSGLDAWAIKTDIVWNMQYFLANIGPLYVHMYVGGKKSSKSLLSASSSSEIERTFLSYVSGVFYSSLCTYWQGQTNHAMAIVGYGMDSASGQPYWKVRNSWGNTWEENGYVRVYRGVNLCGIESTPFFISKST</sequence>
<evidence type="ECO:0000313" key="5">
    <source>
        <dbReference type="Proteomes" id="UP000682733"/>
    </source>
</evidence>
<feature type="domain" description="Peptidase C1A papain C-terminal" evidence="2">
    <location>
        <begin position="22"/>
        <end position="165"/>
    </location>
</feature>
<comment type="similarity">
    <text evidence="1">Belongs to the peptidase C1 family.</text>
</comment>
<dbReference type="InterPro" id="IPR013128">
    <property type="entry name" value="Peptidase_C1A"/>
</dbReference>
<dbReference type="Proteomes" id="UP000682733">
    <property type="component" value="Unassembled WGS sequence"/>
</dbReference>
<dbReference type="EMBL" id="CAJNOK010028105">
    <property type="protein sequence ID" value="CAF1430490.1"/>
    <property type="molecule type" value="Genomic_DNA"/>
</dbReference>
<dbReference type="PROSITE" id="PS00639">
    <property type="entry name" value="THIOL_PROTEASE_HIS"/>
    <property type="match status" value="1"/>
</dbReference>
<name>A0A8S2SH20_9BILA</name>
<dbReference type="GO" id="GO:0006508">
    <property type="term" value="P:proteolysis"/>
    <property type="evidence" value="ECO:0007669"/>
    <property type="project" value="InterPro"/>
</dbReference>
<dbReference type="SMART" id="SM00645">
    <property type="entry name" value="Pept_C1"/>
    <property type="match status" value="1"/>
</dbReference>